<feature type="transmembrane region" description="Helical" evidence="8">
    <location>
        <begin position="328"/>
        <end position="352"/>
    </location>
</feature>
<dbReference type="InterPro" id="IPR022764">
    <property type="entry name" value="Peptidase_S54_rhomboid_dom"/>
</dbReference>
<proteinExistence type="inferred from homology"/>
<evidence type="ECO:0000313" key="11">
    <source>
        <dbReference type="Proteomes" id="UP000623467"/>
    </source>
</evidence>
<evidence type="ECO:0000256" key="4">
    <source>
        <dbReference type="ARBA" id="ARBA00022801"/>
    </source>
</evidence>
<keyword evidence="3 8" id="KW-0812">Transmembrane</keyword>
<dbReference type="PANTHER" id="PTHR43731">
    <property type="entry name" value="RHOMBOID PROTEASE"/>
    <property type="match status" value="1"/>
</dbReference>
<reference evidence="10" key="1">
    <citation type="submission" date="2020-05" db="EMBL/GenBank/DDBJ databases">
        <title>Mycena genomes resolve the evolution of fungal bioluminescence.</title>
        <authorList>
            <person name="Tsai I.J."/>
        </authorList>
    </citation>
    <scope>NUCLEOTIDE SEQUENCE</scope>
    <source>
        <strain evidence="10">160909Yilan</strain>
    </source>
</reference>
<feature type="transmembrane region" description="Helical" evidence="8">
    <location>
        <begin position="246"/>
        <end position="267"/>
    </location>
</feature>
<feature type="transmembrane region" description="Helical" evidence="8">
    <location>
        <begin position="364"/>
        <end position="384"/>
    </location>
</feature>
<keyword evidence="11" id="KW-1185">Reference proteome</keyword>
<comment type="similarity">
    <text evidence="2">Belongs to the peptidase S54 family.</text>
</comment>
<dbReference type="AlphaFoldDB" id="A0A8H6Z4W3"/>
<evidence type="ECO:0000256" key="3">
    <source>
        <dbReference type="ARBA" id="ARBA00022692"/>
    </source>
</evidence>
<evidence type="ECO:0000256" key="7">
    <source>
        <dbReference type="SAM" id="MobiDB-lite"/>
    </source>
</evidence>
<keyword evidence="6 8" id="KW-0472">Membrane</keyword>
<dbReference type="InterPro" id="IPR050925">
    <property type="entry name" value="Rhomboid_protease_S54"/>
</dbReference>
<sequence>MFRLGLVKAPLTGSSSLRLQSSLPPCRFYFRTAFVAAKHKRSRLPVANNVKPPSRPFPRTQAPPIDPPIEPTPEPSEPPPTFDPAERDNRTATSARNQFLFAGSVIFSVFLWGAVRTNAETDTWVAKITHGRGAVGLDNGTLVRAKVFDLVEELKRWGNEVRQLTSSLPAIPQNAIRQAYFGVAEKYATANDATKVCWGICALNGAIFIAWHIPRLTGFMAANFVHRPLSGRAHTQLTSIFSHQSFFHLLFNSMALLSFGPIVGSYLYTSQPSARGTSNHLESTTGYHFLAMFIAAGLISSLASHTLRVRLYDRIVATLPKLSNPGRLSITNGSLGASGAIYACVTFDAVAYPDLTIAPIFIPWGVPIRMGVGALMMLDLVGLLRGWRMFDHIAHLGGAVFGLWYALYGPAIWVRWRAMASYLFDTKPKETKGVEEWK</sequence>
<dbReference type="GO" id="GO:0016020">
    <property type="term" value="C:membrane"/>
    <property type="evidence" value="ECO:0007669"/>
    <property type="project" value="UniProtKB-SubCell"/>
</dbReference>
<organism evidence="10 11">
    <name type="scientific">Mycena sanguinolenta</name>
    <dbReference type="NCBI Taxonomy" id="230812"/>
    <lineage>
        <taxon>Eukaryota</taxon>
        <taxon>Fungi</taxon>
        <taxon>Dikarya</taxon>
        <taxon>Basidiomycota</taxon>
        <taxon>Agaricomycotina</taxon>
        <taxon>Agaricomycetes</taxon>
        <taxon>Agaricomycetidae</taxon>
        <taxon>Agaricales</taxon>
        <taxon>Marasmiineae</taxon>
        <taxon>Mycenaceae</taxon>
        <taxon>Mycena</taxon>
    </lineage>
</organism>
<comment type="subcellular location">
    <subcellularLocation>
        <location evidence="1">Membrane</location>
        <topology evidence="1">Multi-pass membrane protein</topology>
    </subcellularLocation>
</comment>
<dbReference type="GO" id="GO:0006465">
    <property type="term" value="P:signal peptide processing"/>
    <property type="evidence" value="ECO:0007669"/>
    <property type="project" value="TreeGrafter"/>
</dbReference>
<dbReference type="GO" id="GO:0004252">
    <property type="term" value="F:serine-type endopeptidase activity"/>
    <property type="evidence" value="ECO:0007669"/>
    <property type="project" value="InterPro"/>
</dbReference>
<dbReference type="Gene3D" id="1.20.1540.10">
    <property type="entry name" value="Rhomboid-like"/>
    <property type="match status" value="1"/>
</dbReference>
<dbReference type="OrthoDB" id="10260614at2759"/>
<dbReference type="EMBL" id="JACAZH010000004">
    <property type="protein sequence ID" value="KAF7370609.1"/>
    <property type="molecule type" value="Genomic_DNA"/>
</dbReference>
<evidence type="ECO:0000313" key="10">
    <source>
        <dbReference type="EMBL" id="KAF7370609.1"/>
    </source>
</evidence>
<accession>A0A8H6Z4W3</accession>
<evidence type="ECO:0000259" key="9">
    <source>
        <dbReference type="Pfam" id="PF01694"/>
    </source>
</evidence>
<evidence type="ECO:0000256" key="6">
    <source>
        <dbReference type="ARBA" id="ARBA00023136"/>
    </source>
</evidence>
<keyword evidence="5 8" id="KW-1133">Transmembrane helix</keyword>
<evidence type="ECO:0000256" key="1">
    <source>
        <dbReference type="ARBA" id="ARBA00004141"/>
    </source>
</evidence>
<dbReference type="InterPro" id="IPR035952">
    <property type="entry name" value="Rhomboid-like_sf"/>
</dbReference>
<feature type="domain" description="Peptidase S54 rhomboid" evidence="9">
    <location>
        <begin position="234"/>
        <end position="408"/>
    </location>
</feature>
<name>A0A8H6Z4W3_9AGAR</name>
<keyword evidence="4" id="KW-0378">Hydrolase</keyword>
<evidence type="ECO:0000256" key="5">
    <source>
        <dbReference type="ARBA" id="ARBA00022989"/>
    </source>
</evidence>
<evidence type="ECO:0000256" key="2">
    <source>
        <dbReference type="ARBA" id="ARBA00009045"/>
    </source>
</evidence>
<dbReference type="PANTHER" id="PTHR43731:SF14">
    <property type="entry name" value="PRESENILIN-ASSOCIATED RHOMBOID-LIKE PROTEIN, MITOCHONDRIAL"/>
    <property type="match status" value="1"/>
</dbReference>
<feature type="transmembrane region" description="Helical" evidence="8">
    <location>
        <begin position="287"/>
        <end position="307"/>
    </location>
</feature>
<protein>
    <submittedName>
        <fullName evidence="10">Rhomboid domain-containing protein</fullName>
    </submittedName>
</protein>
<feature type="region of interest" description="Disordered" evidence="7">
    <location>
        <begin position="45"/>
        <end position="90"/>
    </location>
</feature>
<evidence type="ECO:0000256" key="8">
    <source>
        <dbReference type="SAM" id="Phobius"/>
    </source>
</evidence>
<dbReference type="Pfam" id="PF01694">
    <property type="entry name" value="Rhomboid"/>
    <property type="match status" value="1"/>
</dbReference>
<feature type="compositionally biased region" description="Pro residues" evidence="7">
    <location>
        <begin position="64"/>
        <end position="82"/>
    </location>
</feature>
<feature type="transmembrane region" description="Helical" evidence="8">
    <location>
        <begin position="99"/>
        <end position="115"/>
    </location>
</feature>
<dbReference type="Proteomes" id="UP000623467">
    <property type="component" value="Unassembled WGS sequence"/>
</dbReference>
<comment type="caution">
    <text evidence="10">The sequence shown here is derived from an EMBL/GenBank/DDBJ whole genome shotgun (WGS) entry which is preliminary data.</text>
</comment>
<gene>
    <name evidence="10" type="ORF">MSAN_00693900</name>
</gene>
<feature type="transmembrane region" description="Helical" evidence="8">
    <location>
        <begin position="396"/>
        <end position="416"/>
    </location>
</feature>
<dbReference type="SUPFAM" id="SSF144091">
    <property type="entry name" value="Rhomboid-like"/>
    <property type="match status" value="1"/>
</dbReference>